<name>A0ABP7YPL6_9ACTN</name>
<evidence type="ECO:0000313" key="3">
    <source>
        <dbReference type="Proteomes" id="UP001500266"/>
    </source>
</evidence>
<keyword evidence="1" id="KW-0732">Signal</keyword>
<proteinExistence type="predicted"/>
<evidence type="ECO:0000256" key="1">
    <source>
        <dbReference type="SAM" id="SignalP"/>
    </source>
</evidence>
<protein>
    <submittedName>
        <fullName evidence="2">Uncharacterized protein</fullName>
    </submittedName>
</protein>
<comment type="caution">
    <text evidence="2">The sequence shown here is derived from an EMBL/GenBank/DDBJ whole genome shotgun (WGS) entry which is preliminary data.</text>
</comment>
<accession>A0ABP7YPL6</accession>
<dbReference type="Proteomes" id="UP001500266">
    <property type="component" value="Unassembled WGS sequence"/>
</dbReference>
<keyword evidence="3" id="KW-1185">Reference proteome</keyword>
<dbReference type="EMBL" id="BAABDO010000029">
    <property type="protein sequence ID" value="GAA4139393.1"/>
    <property type="molecule type" value="Genomic_DNA"/>
</dbReference>
<reference evidence="3" key="1">
    <citation type="journal article" date="2019" name="Int. J. Syst. Evol. Microbiol.">
        <title>The Global Catalogue of Microorganisms (GCM) 10K type strain sequencing project: providing services to taxonomists for standard genome sequencing and annotation.</title>
        <authorList>
            <consortium name="The Broad Institute Genomics Platform"/>
            <consortium name="The Broad Institute Genome Sequencing Center for Infectious Disease"/>
            <person name="Wu L."/>
            <person name="Ma J."/>
        </authorList>
    </citation>
    <scope>NUCLEOTIDE SEQUENCE [LARGE SCALE GENOMIC DNA]</scope>
    <source>
        <strain evidence="3">JCM 17316</strain>
    </source>
</reference>
<dbReference type="RefSeq" id="WP_345020879.1">
    <property type="nucleotide sequence ID" value="NZ_BAABDO010000029.1"/>
</dbReference>
<evidence type="ECO:0000313" key="2">
    <source>
        <dbReference type="EMBL" id="GAA4139393.1"/>
    </source>
</evidence>
<feature type="signal peptide" evidence="1">
    <location>
        <begin position="1"/>
        <end position="23"/>
    </location>
</feature>
<gene>
    <name evidence="2" type="ORF">GCM10022416_25620</name>
</gene>
<feature type="chain" id="PRO_5045589343" evidence="1">
    <location>
        <begin position="24"/>
        <end position="119"/>
    </location>
</feature>
<organism evidence="2 3">
    <name type="scientific">Actinomadura keratinilytica</name>
    <dbReference type="NCBI Taxonomy" id="547461"/>
    <lineage>
        <taxon>Bacteria</taxon>
        <taxon>Bacillati</taxon>
        <taxon>Actinomycetota</taxon>
        <taxon>Actinomycetes</taxon>
        <taxon>Streptosporangiales</taxon>
        <taxon>Thermomonosporaceae</taxon>
        <taxon>Actinomadura</taxon>
    </lineage>
</organism>
<sequence>MKWIISAVVLAAMAFAGGGAALANVGKEPVSREQYRTLINQCRYAGTEAARRNCRAEVRKTYKIGTWNSALNCRTYSSVTVCGKLNLSDHQRACVRDFVRRGLTYNRAEVECYAFLKGN</sequence>